<dbReference type="SUPFAM" id="SSF57850">
    <property type="entry name" value="RING/U-box"/>
    <property type="match status" value="1"/>
</dbReference>
<feature type="domain" description="RING-type" evidence="3">
    <location>
        <begin position="363"/>
        <end position="405"/>
    </location>
</feature>
<evidence type="ECO:0000256" key="2">
    <source>
        <dbReference type="SAM" id="Phobius"/>
    </source>
</evidence>
<gene>
    <name evidence="4" type="ORF">FGO68_gene17162</name>
</gene>
<evidence type="ECO:0000256" key="1">
    <source>
        <dbReference type="PROSITE-ProRule" id="PRU00175"/>
    </source>
</evidence>
<dbReference type="AlphaFoldDB" id="A0A8J8T264"/>
<proteinExistence type="predicted"/>
<evidence type="ECO:0000259" key="3">
    <source>
        <dbReference type="PROSITE" id="PS50089"/>
    </source>
</evidence>
<feature type="transmembrane region" description="Helical" evidence="2">
    <location>
        <begin position="253"/>
        <end position="276"/>
    </location>
</feature>
<reference evidence="4" key="1">
    <citation type="submission" date="2019-06" db="EMBL/GenBank/DDBJ databases">
        <authorList>
            <person name="Zheng W."/>
        </authorList>
    </citation>
    <scope>NUCLEOTIDE SEQUENCE</scope>
    <source>
        <strain evidence="4">QDHG01</strain>
    </source>
</reference>
<comment type="caution">
    <text evidence="4">The sequence shown here is derived from an EMBL/GenBank/DDBJ whole genome shotgun (WGS) entry which is preliminary data.</text>
</comment>
<dbReference type="PROSITE" id="PS50089">
    <property type="entry name" value="ZF_RING_2"/>
    <property type="match status" value="1"/>
</dbReference>
<feature type="transmembrane region" description="Helical" evidence="2">
    <location>
        <begin position="109"/>
        <end position="129"/>
    </location>
</feature>
<dbReference type="InterPro" id="IPR013083">
    <property type="entry name" value="Znf_RING/FYVE/PHD"/>
</dbReference>
<protein>
    <recommendedName>
        <fullName evidence="3">RING-type domain-containing protein</fullName>
    </recommendedName>
</protein>
<evidence type="ECO:0000313" key="4">
    <source>
        <dbReference type="EMBL" id="TNV78786.1"/>
    </source>
</evidence>
<evidence type="ECO:0000313" key="5">
    <source>
        <dbReference type="Proteomes" id="UP000785679"/>
    </source>
</evidence>
<dbReference type="GO" id="GO:0008270">
    <property type="term" value="F:zinc ion binding"/>
    <property type="evidence" value="ECO:0007669"/>
    <property type="project" value="UniProtKB-KW"/>
</dbReference>
<keyword evidence="1" id="KW-0479">Metal-binding</keyword>
<dbReference type="EMBL" id="RRYP01009845">
    <property type="protein sequence ID" value="TNV78786.1"/>
    <property type="molecule type" value="Genomic_DNA"/>
</dbReference>
<name>A0A8J8T264_HALGN</name>
<dbReference type="OrthoDB" id="291634at2759"/>
<keyword evidence="1" id="KW-0862">Zinc</keyword>
<keyword evidence="2" id="KW-1133">Transmembrane helix</keyword>
<dbReference type="Proteomes" id="UP000785679">
    <property type="component" value="Unassembled WGS sequence"/>
</dbReference>
<dbReference type="Pfam" id="PF13639">
    <property type="entry name" value="zf-RING_2"/>
    <property type="match status" value="1"/>
</dbReference>
<dbReference type="InterPro" id="IPR001841">
    <property type="entry name" value="Znf_RING"/>
</dbReference>
<organism evidence="4 5">
    <name type="scientific">Halteria grandinella</name>
    <dbReference type="NCBI Taxonomy" id="5974"/>
    <lineage>
        <taxon>Eukaryota</taxon>
        <taxon>Sar</taxon>
        <taxon>Alveolata</taxon>
        <taxon>Ciliophora</taxon>
        <taxon>Intramacronucleata</taxon>
        <taxon>Spirotrichea</taxon>
        <taxon>Stichotrichia</taxon>
        <taxon>Sporadotrichida</taxon>
        <taxon>Halteriidae</taxon>
        <taxon>Halteria</taxon>
    </lineage>
</organism>
<dbReference type="Gene3D" id="3.30.40.10">
    <property type="entry name" value="Zinc/RING finger domain, C3HC4 (zinc finger)"/>
    <property type="match status" value="1"/>
</dbReference>
<keyword evidence="5" id="KW-1185">Reference proteome</keyword>
<keyword evidence="1" id="KW-0863">Zinc-finger</keyword>
<keyword evidence="2" id="KW-0812">Transmembrane</keyword>
<feature type="transmembrane region" description="Helical" evidence="2">
    <location>
        <begin position="216"/>
        <end position="233"/>
    </location>
</feature>
<accession>A0A8J8T264</accession>
<sequence>MIVSQRDENDLVDIAEGYLKFFAPTYNISSTQTPSSTFSSQKSCLTNDESLKVSLKEEGNQILKIIQEEINSFITLRRLQKIQETIHADILHNWSWIILFIWLCEPSLVFYNIIMFCIAVREVFLICHFKSVKQEFALSIQGLCVIKKQLSPHSILPQSNEKRLSLNQKNIPIRIDEDLLKDRRRASKKRRQLKQVRIRNDLLVEEENLFLSKQRIMLLIAASLISIYLLHSYQLKAVGRVLNNQQTILILRYLQISIELILLLVPITLYLIMIFLSVNKSYQSILGCCHKSMNEDGFDLSAKYNPANVLPLSDISPLKLQDIFDLLIIKDSKSTKFYSNYFTQNKFIKGGRSHNKPYQSSTCPICFLSMTDAAQIAMPCSQKHACHPECLLRWLQQKSSCPLCKCLINIETLITARAKHDASFLTN</sequence>
<keyword evidence="2" id="KW-0472">Membrane</keyword>